<gene>
    <name evidence="1" type="ORF">SDC9_183258</name>
</gene>
<dbReference type="AlphaFoldDB" id="A0A645HCB4"/>
<dbReference type="EMBL" id="VSSQ01089558">
    <property type="protein sequence ID" value="MPN35759.1"/>
    <property type="molecule type" value="Genomic_DNA"/>
</dbReference>
<name>A0A645HCB4_9ZZZZ</name>
<comment type="caution">
    <text evidence="1">The sequence shown here is derived from an EMBL/GenBank/DDBJ whole genome shotgun (WGS) entry which is preliminary data.</text>
</comment>
<accession>A0A645HCB4</accession>
<evidence type="ECO:0000313" key="1">
    <source>
        <dbReference type="EMBL" id="MPN35759.1"/>
    </source>
</evidence>
<dbReference type="InterPro" id="IPR016099">
    <property type="entry name" value="Prismane-like_a/b-sand"/>
</dbReference>
<organism evidence="1">
    <name type="scientific">bioreactor metagenome</name>
    <dbReference type="NCBI Taxonomy" id="1076179"/>
    <lineage>
        <taxon>unclassified sequences</taxon>
        <taxon>metagenomes</taxon>
        <taxon>ecological metagenomes</taxon>
    </lineage>
</organism>
<sequence>MNFLYKGTKETLGSTMNVNVDPIKLADKIIEDLREKRKALGWE</sequence>
<dbReference type="Gene3D" id="3.40.50.2030">
    <property type="match status" value="1"/>
</dbReference>
<protein>
    <submittedName>
        <fullName evidence="1">Uncharacterized protein</fullName>
    </submittedName>
</protein>
<proteinExistence type="predicted"/>
<reference evidence="1" key="1">
    <citation type="submission" date="2019-08" db="EMBL/GenBank/DDBJ databases">
        <authorList>
            <person name="Kucharzyk K."/>
            <person name="Murdoch R.W."/>
            <person name="Higgins S."/>
            <person name="Loffler F."/>
        </authorList>
    </citation>
    <scope>NUCLEOTIDE SEQUENCE</scope>
</reference>
<dbReference type="GO" id="GO:0003824">
    <property type="term" value="F:catalytic activity"/>
    <property type="evidence" value="ECO:0007669"/>
    <property type="project" value="InterPro"/>
</dbReference>